<comment type="caution">
    <text evidence="3">The sequence shown here is derived from an EMBL/GenBank/DDBJ whole genome shotgun (WGS) entry which is preliminary data.</text>
</comment>
<dbReference type="RefSeq" id="WP_263002592.1">
    <property type="nucleotide sequence ID" value="NZ_JAOTEM010000001.1"/>
</dbReference>
<reference evidence="4" key="1">
    <citation type="submission" date="2023-07" db="EMBL/GenBank/DDBJ databases">
        <title>Chryseobacterium sp. strain PBS4-4 Genome sequencing and assembly.</title>
        <authorList>
            <person name="Jung Y."/>
        </authorList>
    </citation>
    <scope>NUCLEOTIDE SEQUENCE [LARGE SCALE GENOMIC DNA]</scope>
    <source>
        <strain evidence="4">PBS4-4</strain>
    </source>
</reference>
<dbReference type="Pfam" id="PF10908">
    <property type="entry name" value="Tlde1_dom"/>
    <property type="match status" value="1"/>
</dbReference>
<name>A0ABT2W1T8_9FLAO</name>
<dbReference type="InterPro" id="IPR021225">
    <property type="entry name" value="Tlde1_dom"/>
</dbReference>
<evidence type="ECO:0000259" key="2">
    <source>
        <dbReference type="Pfam" id="PF10908"/>
    </source>
</evidence>
<protein>
    <submittedName>
        <fullName evidence="3">DUF2778 domain-containing protein</fullName>
    </submittedName>
</protein>
<accession>A0ABT2W1T8</accession>
<feature type="compositionally biased region" description="Polar residues" evidence="1">
    <location>
        <begin position="65"/>
        <end position="83"/>
    </location>
</feature>
<keyword evidence="4" id="KW-1185">Reference proteome</keyword>
<feature type="region of interest" description="Disordered" evidence="1">
    <location>
        <begin position="56"/>
        <end position="84"/>
    </location>
</feature>
<proteinExistence type="predicted"/>
<dbReference type="EMBL" id="JAOTEM010000001">
    <property type="protein sequence ID" value="MCU7616201.1"/>
    <property type="molecule type" value="Genomic_DNA"/>
</dbReference>
<dbReference type="Proteomes" id="UP001208649">
    <property type="component" value="Unassembled WGS sequence"/>
</dbReference>
<evidence type="ECO:0000313" key="4">
    <source>
        <dbReference type="Proteomes" id="UP001208649"/>
    </source>
</evidence>
<evidence type="ECO:0000313" key="3">
    <source>
        <dbReference type="EMBL" id="MCU7616201.1"/>
    </source>
</evidence>
<sequence>MFNKSTGILNIIPNVSKLNPRLSNKFVSAQTYSRLTNQDKTKFNYGIQVKNVFTGGHSESGVVSRDNSSTSNEKPIPNGNYNILDNDADTNHSGWFRLDKIDSSPHNDKDDASGRNGFRLHLGTVSWGCVTCDISQGSREDEWNIISGAINSTETETVKEKRGKQKWNPFSWLTNYGTLKVTGTDKVPAKKPGQ</sequence>
<organism evidence="3 4">
    <name type="scientific">Chryseobacterium edaphi</name>
    <dbReference type="NCBI Taxonomy" id="2976532"/>
    <lineage>
        <taxon>Bacteria</taxon>
        <taxon>Pseudomonadati</taxon>
        <taxon>Bacteroidota</taxon>
        <taxon>Flavobacteriia</taxon>
        <taxon>Flavobacteriales</taxon>
        <taxon>Weeksellaceae</taxon>
        <taxon>Chryseobacterium group</taxon>
        <taxon>Chryseobacterium</taxon>
    </lineage>
</organism>
<feature type="domain" description="Tlde1" evidence="2">
    <location>
        <begin position="67"/>
        <end position="136"/>
    </location>
</feature>
<evidence type="ECO:0000256" key="1">
    <source>
        <dbReference type="SAM" id="MobiDB-lite"/>
    </source>
</evidence>
<gene>
    <name evidence="3" type="ORF">NZ698_03240</name>
</gene>